<proteinExistence type="predicted"/>
<dbReference type="InterPro" id="IPR000601">
    <property type="entry name" value="PKD_dom"/>
</dbReference>
<dbReference type="CDD" id="cd00146">
    <property type="entry name" value="PKD"/>
    <property type="match status" value="1"/>
</dbReference>
<dbReference type="SUPFAM" id="SSF49299">
    <property type="entry name" value="PKD domain"/>
    <property type="match status" value="2"/>
</dbReference>
<evidence type="ECO:0000313" key="2">
    <source>
        <dbReference type="EMBL" id="SUZ95527.1"/>
    </source>
</evidence>
<protein>
    <recommendedName>
        <fullName evidence="1">PKD domain-containing protein</fullName>
    </recommendedName>
</protein>
<dbReference type="PROSITE" id="PS51257">
    <property type="entry name" value="PROKAR_LIPOPROTEIN"/>
    <property type="match status" value="1"/>
</dbReference>
<dbReference type="Gene3D" id="2.60.40.10">
    <property type="entry name" value="Immunoglobulins"/>
    <property type="match status" value="2"/>
</dbReference>
<dbReference type="Pfam" id="PF18911">
    <property type="entry name" value="PKD_4"/>
    <property type="match status" value="2"/>
</dbReference>
<name>A0A381RZW8_9ZZZZ</name>
<dbReference type="InterPro" id="IPR013783">
    <property type="entry name" value="Ig-like_fold"/>
</dbReference>
<accession>A0A381RZW8</accession>
<dbReference type="PROSITE" id="PS50093">
    <property type="entry name" value="PKD"/>
    <property type="match status" value="1"/>
</dbReference>
<sequence>MNTGSRSAAAAIAILLLCQMLTGCSGLGPGNPSASIAADTDSINAGETVNFDARDSTSPEPTIIDEYRWHFGDGETKTTKQGIVSHMFSHAGNYEVQVIVANDEGSTDSASLSVFVNAPPTIVLDIPDFIRTGDTATLDASDSTDPEGGTLEFLWDFDAILDSNGDSDPTNDADHNGAVAELMLTESGNHTGAITVVDDNGATATALWTLRVIPRTFRVVWEEVHVDYEWSGYLEQGSSYEIEHIPGEGARIIQVIATLTLARDLLPIQWPEDNFTLELDVPLTGWRTSAITIHDNITENASATIERGEMNDNPESGYTTTAESSETLAASLLNQPGQRFGQGTWEWTITAVDCDPDLPIDGVDPDEGNDWRLEAQFVVMILRISEIGV</sequence>
<organism evidence="2">
    <name type="scientific">marine metagenome</name>
    <dbReference type="NCBI Taxonomy" id="408172"/>
    <lineage>
        <taxon>unclassified sequences</taxon>
        <taxon>metagenomes</taxon>
        <taxon>ecological metagenomes</taxon>
    </lineage>
</organism>
<feature type="domain" description="PKD" evidence="1">
    <location>
        <begin position="32"/>
        <end position="123"/>
    </location>
</feature>
<dbReference type="AlphaFoldDB" id="A0A381RZW8"/>
<dbReference type="InterPro" id="IPR022409">
    <property type="entry name" value="PKD/Chitinase_dom"/>
</dbReference>
<reference evidence="2" key="1">
    <citation type="submission" date="2018-05" db="EMBL/GenBank/DDBJ databases">
        <authorList>
            <person name="Lanie J.A."/>
            <person name="Ng W.-L."/>
            <person name="Kazmierczak K.M."/>
            <person name="Andrzejewski T.M."/>
            <person name="Davidsen T.M."/>
            <person name="Wayne K.J."/>
            <person name="Tettelin H."/>
            <person name="Glass J.I."/>
            <person name="Rusch D."/>
            <person name="Podicherti R."/>
            <person name="Tsui H.-C.T."/>
            <person name="Winkler M.E."/>
        </authorList>
    </citation>
    <scope>NUCLEOTIDE SEQUENCE</scope>
</reference>
<dbReference type="SMART" id="SM00089">
    <property type="entry name" value="PKD"/>
    <property type="match status" value="1"/>
</dbReference>
<dbReference type="InterPro" id="IPR035986">
    <property type="entry name" value="PKD_dom_sf"/>
</dbReference>
<evidence type="ECO:0000259" key="1">
    <source>
        <dbReference type="PROSITE" id="PS50093"/>
    </source>
</evidence>
<dbReference type="EMBL" id="UINC01002332">
    <property type="protein sequence ID" value="SUZ95527.1"/>
    <property type="molecule type" value="Genomic_DNA"/>
</dbReference>
<gene>
    <name evidence="2" type="ORF">METZ01_LOCUS48381</name>
</gene>